<protein>
    <submittedName>
        <fullName evidence="2">Uncharacterized protein</fullName>
    </submittedName>
</protein>
<keyword evidence="3" id="KW-1185">Reference proteome</keyword>
<comment type="caution">
    <text evidence="2">The sequence shown here is derived from an EMBL/GenBank/DDBJ whole genome shotgun (WGS) entry which is preliminary data.</text>
</comment>
<organism evidence="2 3">
    <name type="scientific">Heterodera trifolii</name>
    <dbReference type="NCBI Taxonomy" id="157864"/>
    <lineage>
        <taxon>Eukaryota</taxon>
        <taxon>Metazoa</taxon>
        <taxon>Ecdysozoa</taxon>
        <taxon>Nematoda</taxon>
        <taxon>Chromadorea</taxon>
        <taxon>Rhabditida</taxon>
        <taxon>Tylenchina</taxon>
        <taxon>Tylenchomorpha</taxon>
        <taxon>Tylenchoidea</taxon>
        <taxon>Heteroderidae</taxon>
        <taxon>Heteroderinae</taxon>
        <taxon>Heterodera</taxon>
    </lineage>
</organism>
<evidence type="ECO:0000313" key="2">
    <source>
        <dbReference type="EMBL" id="KAL3110711.1"/>
    </source>
</evidence>
<proteinExistence type="predicted"/>
<feature type="compositionally biased region" description="Basic residues" evidence="1">
    <location>
        <begin position="125"/>
        <end position="139"/>
    </location>
</feature>
<dbReference type="AlphaFoldDB" id="A0ABD2L6N4"/>
<accession>A0ABD2L6N4</accession>
<dbReference type="EMBL" id="JBICBT010000532">
    <property type="protein sequence ID" value="KAL3110711.1"/>
    <property type="molecule type" value="Genomic_DNA"/>
</dbReference>
<sequence length="149" mass="16954">MAREVAHKNQNGNVLSLVRPWCSSLSCWKGATCAFFLGQQLSAIWRDRVTGCSMTRWFRDRYNSISNTNNNSLCSEASKARNIAGRAWEVQRQFEVAEQLQEEIQAAEEGKMIQENEEAAATAATRRKRKRNKEGRKRQQGGEEEVGQT</sequence>
<evidence type="ECO:0000256" key="1">
    <source>
        <dbReference type="SAM" id="MobiDB-lite"/>
    </source>
</evidence>
<evidence type="ECO:0000313" key="3">
    <source>
        <dbReference type="Proteomes" id="UP001620626"/>
    </source>
</evidence>
<feature type="region of interest" description="Disordered" evidence="1">
    <location>
        <begin position="107"/>
        <end position="149"/>
    </location>
</feature>
<reference evidence="2 3" key="1">
    <citation type="submission" date="2024-10" db="EMBL/GenBank/DDBJ databases">
        <authorList>
            <person name="Kim D."/>
        </authorList>
    </citation>
    <scope>NUCLEOTIDE SEQUENCE [LARGE SCALE GENOMIC DNA]</scope>
    <source>
        <strain evidence="2">BH-2024</strain>
    </source>
</reference>
<name>A0ABD2L6N4_9BILA</name>
<gene>
    <name evidence="2" type="ORF">niasHT_010723</name>
</gene>
<dbReference type="Proteomes" id="UP001620626">
    <property type="component" value="Unassembled WGS sequence"/>
</dbReference>